<dbReference type="Pfam" id="PF09073">
    <property type="entry name" value="BUD22"/>
    <property type="match status" value="1"/>
</dbReference>
<dbReference type="GO" id="GO:0042795">
    <property type="term" value="P:snRNA transcription by RNA polymerase II"/>
    <property type="evidence" value="ECO:0007669"/>
    <property type="project" value="TreeGrafter"/>
</dbReference>
<dbReference type="EMBL" id="LUGH01000459">
    <property type="protein sequence ID" value="OBZ84876.1"/>
    <property type="molecule type" value="Genomic_DNA"/>
</dbReference>
<feature type="domain" description="Myb-like" evidence="7">
    <location>
        <begin position="268"/>
        <end position="318"/>
    </location>
</feature>
<feature type="compositionally biased region" description="Acidic residues" evidence="6">
    <location>
        <begin position="795"/>
        <end position="804"/>
    </location>
</feature>
<dbReference type="PROSITE" id="PS50090">
    <property type="entry name" value="MYB_LIKE"/>
    <property type="match status" value="4"/>
</dbReference>
<organism evidence="9 10">
    <name type="scientific">Choanephora cucurbitarum</name>
    <dbReference type="NCBI Taxonomy" id="101091"/>
    <lineage>
        <taxon>Eukaryota</taxon>
        <taxon>Fungi</taxon>
        <taxon>Fungi incertae sedis</taxon>
        <taxon>Mucoromycota</taxon>
        <taxon>Mucoromycotina</taxon>
        <taxon>Mucoromycetes</taxon>
        <taxon>Mucorales</taxon>
        <taxon>Mucorineae</taxon>
        <taxon>Choanephoraceae</taxon>
        <taxon>Choanephoroideae</taxon>
        <taxon>Choanephora</taxon>
    </lineage>
</organism>
<dbReference type="InterPro" id="IPR009057">
    <property type="entry name" value="Homeodomain-like_sf"/>
</dbReference>
<feature type="compositionally biased region" description="Basic and acidic residues" evidence="6">
    <location>
        <begin position="752"/>
        <end position="777"/>
    </location>
</feature>
<proteinExistence type="predicted"/>
<feature type="domain" description="Myb-like" evidence="7">
    <location>
        <begin position="324"/>
        <end position="375"/>
    </location>
</feature>
<dbReference type="SMART" id="SM00717">
    <property type="entry name" value="SANT"/>
    <property type="match status" value="5"/>
</dbReference>
<keyword evidence="4" id="KW-0539">Nucleus</keyword>
<dbReference type="STRING" id="101091.A0A1C7N8B5"/>
<accession>A0A1C7N8B5</accession>
<dbReference type="PANTHER" id="PTHR46621">
    <property type="entry name" value="SNRNA-ACTIVATING PROTEIN COMPLEX SUBUNIT 4"/>
    <property type="match status" value="1"/>
</dbReference>
<evidence type="ECO:0000259" key="8">
    <source>
        <dbReference type="PROSITE" id="PS51294"/>
    </source>
</evidence>
<dbReference type="InterPro" id="IPR001005">
    <property type="entry name" value="SANT/Myb"/>
</dbReference>
<feature type="domain" description="Myb-like" evidence="7">
    <location>
        <begin position="438"/>
        <end position="479"/>
    </location>
</feature>
<feature type="compositionally biased region" description="Basic and acidic residues" evidence="6">
    <location>
        <begin position="641"/>
        <end position="658"/>
    </location>
</feature>
<keyword evidence="5" id="KW-0175">Coiled coil</keyword>
<dbReference type="Gene3D" id="1.10.10.60">
    <property type="entry name" value="Homeodomain-like"/>
    <property type="match status" value="5"/>
</dbReference>
<evidence type="ECO:0000256" key="1">
    <source>
        <dbReference type="ARBA" id="ARBA00023015"/>
    </source>
</evidence>
<evidence type="ECO:0000313" key="10">
    <source>
        <dbReference type="Proteomes" id="UP000093000"/>
    </source>
</evidence>
<comment type="caution">
    <text evidence="9">The sequence shown here is derived from an EMBL/GenBank/DDBJ whole genome shotgun (WGS) entry which is preliminary data.</text>
</comment>
<feature type="compositionally biased region" description="Basic and acidic residues" evidence="6">
    <location>
        <begin position="882"/>
        <end position="892"/>
    </location>
</feature>
<reference evidence="9 10" key="1">
    <citation type="submission" date="2016-03" db="EMBL/GenBank/DDBJ databases">
        <title>Choanephora cucurbitarum.</title>
        <authorList>
            <person name="Min B."/>
            <person name="Park H."/>
            <person name="Park J.-H."/>
            <person name="Shin H.-D."/>
            <person name="Choi I.-G."/>
        </authorList>
    </citation>
    <scope>NUCLEOTIDE SEQUENCE [LARGE SCALE GENOMIC DNA]</scope>
    <source>
        <strain evidence="9 10">KUS-F28377</strain>
    </source>
</reference>
<feature type="compositionally biased region" description="Basic residues" evidence="6">
    <location>
        <begin position="525"/>
        <end position="536"/>
    </location>
</feature>
<feature type="domain" description="HTH myb-type" evidence="8">
    <location>
        <begin position="324"/>
        <end position="375"/>
    </location>
</feature>
<feature type="compositionally biased region" description="Basic and acidic residues" evidence="6">
    <location>
        <begin position="515"/>
        <end position="524"/>
    </location>
</feature>
<feature type="compositionally biased region" description="Basic residues" evidence="6">
    <location>
        <begin position="490"/>
        <end position="500"/>
    </location>
</feature>
<dbReference type="OrthoDB" id="2143914at2759"/>
<name>A0A1C7N8B5_9FUNG</name>
<gene>
    <name evidence="9" type="primary">mybL_0</name>
    <name evidence="9" type="ORF">A0J61_07069</name>
</gene>
<dbReference type="GO" id="GO:0042796">
    <property type="term" value="P:snRNA transcription by RNA polymerase III"/>
    <property type="evidence" value="ECO:0007669"/>
    <property type="project" value="TreeGrafter"/>
</dbReference>
<evidence type="ECO:0000259" key="7">
    <source>
        <dbReference type="PROSITE" id="PS50090"/>
    </source>
</evidence>
<evidence type="ECO:0000256" key="3">
    <source>
        <dbReference type="ARBA" id="ARBA00023163"/>
    </source>
</evidence>
<feature type="region of interest" description="Disordered" evidence="6">
    <location>
        <begin position="481"/>
        <end position="552"/>
    </location>
</feature>
<dbReference type="InParanoid" id="A0A1C7N8B5"/>
<keyword evidence="1" id="KW-0805">Transcription regulation</keyword>
<feature type="domain" description="HTH myb-type" evidence="8">
    <location>
        <begin position="268"/>
        <end position="319"/>
    </location>
</feature>
<feature type="compositionally biased region" description="Basic and acidic residues" evidence="6">
    <location>
        <begin position="826"/>
        <end position="836"/>
    </location>
</feature>
<feature type="compositionally biased region" description="Basic and acidic residues" evidence="6">
    <location>
        <begin position="537"/>
        <end position="552"/>
    </location>
</feature>
<evidence type="ECO:0000256" key="4">
    <source>
        <dbReference type="ARBA" id="ARBA00023242"/>
    </source>
</evidence>
<feature type="region of interest" description="Disordered" evidence="6">
    <location>
        <begin position="752"/>
        <end position="913"/>
    </location>
</feature>
<dbReference type="Proteomes" id="UP000093000">
    <property type="component" value="Unassembled WGS sequence"/>
</dbReference>
<dbReference type="CDD" id="cd00167">
    <property type="entry name" value="SANT"/>
    <property type="match status" value="3"/>
</dbReference>
<dbReference type="GO" id="GO:0019185">
    <property type="term" value="C:snRNA-activating protein complex"/>
    <property type="evidence" value="ECO:0007669"/>
    <property type="project" value="TreeGrafter"/>
</dbReference>
<feature type="domain" description="Myb-like" evidence="7">
    <location>
        <begin position="376"/>
        <end position="427"/>
    </location>
</feature>
<protein>
    <submittedName>
        <fullName evidence="9">Myb-like protein L</fullName>
    </submittedName>
</protein>
<dbReference type="AlphaFoldDB" id="A0A1C7N8B5"/>
<evidence type="ECO:0000256" key="2">
    <source>
        <dbReference type="ARBA" id="ARBA00023125"/>
    </source>
</evidence>
<dbReference type="InterPro" id="IPR015158">
    <property type="entry name" value="Bud22_dom"/>
</dbReference>
<feature type="domain" description="HTH myb-type" evidence="8">
    <location>
        <begin position="438"/>
        <end position="483"/>
    </location>
</feature>
<evidence type="ECO:0000256" key="6">
    <source>
        <dbReference type="SAM" id="MobiDB-lite"/>
    </source>
</evidence>
<feature type="coiled-coil region" evidence="5">
    <location>
        <begin position="86"/>
        <end position="117"/>
    </location>
</feature>
<sequence length="913" mass="106406">MSDPLENPFIPLDEPFTNLGGNINDYLIYSTNAFLNAHGRPLEEPEEMQQVLDALLELHDFEPSTHTTSQAYDMNYLSIINAIDLNEQLQSQVKQQIEAIDQLLEQTEEHMKEASHSAIKENRFGQKFTIHKLYEDSIQYFDSSELLSDVSQDVSETTPEVEEEQIGREDMLEEELDPLGDLVPQRKSWTTYERDRLIEGIHSEAKRMISFDHMKRNEAWRVWEVDQMENRQLELFPVSRIDWTRISQIHVRTRSPTECLIQWTTQEHPSINKKPWTRQESQRLSELVEEIGLFSGQWERIANALNTNRTISQCFAHYMAAKNNQAARSLKWNPEEDIRLREAVKIFGTCNWQLVASILKGRTGQQCLHRWTKSLNPAIRRTRWTPEEDRLLARAVSLYGVGNWTKIQRLIPQRTDMQCRERWVNQCHPDLNKTNPATEEEIGRIVQLVRQHGPKWSLIARSLPGRTDNFAMRVYNSWLKKQKSPAEQKKRGRKPGSKNKVKVDQDNIPNQQKRKMSDDVDNIPKKRGRKPGSKNRKGTESNDDTDKRHGSKENLNWKINYLAAQVGEKTHMKTAQVAASRARYQNHHADTEALKQELHTARKLKLETKLHQVRRELKTALKKAKTAETQKQIKKIKTTRKSLEETTEESKKKTPEDLEQYEKELEIIKALDLDSMVEKTIKSKLQKNSKLKSQELIKELIQNLNKTPAVDQATQNIESRLISNSVVSSEIATMIHAFEAIMFGDNQKIEKRQAEEEKRKKAEENRKRKAEEKEKEQKKRKTAVESEFMETLNSDQEDEEEDEEFKQIYEGKKKPNRAGQQQRRKKWEEMYGREANHIASAYKKREEKRLADPNYRPKKPKAAPKPTPKPKPTTAEPVHPSWEAKRLQEEMMSKALSGKAPAANNKIVFDDSD</sequence>
<feature type="region of interest" description="Disordered" evidence="6">
    <location>
        <begin position="632"/>
        <end position="658"/>
    </location>
</feature>
<dbReference type="GO" id="GO:0001006">
    <property type="term" value="F:RNA polymerase III type 3 promoter sequence-specific DNA binding"/>
    <property type="evidence" value="ECO:0007669"/>
    <property type="project" value="TreeGrafter"/>
</dbReference>
<keyword evidence="10" id="KW-1185">Reference proteome</keyword>
<keyword evidence="3" id="KW-0804">Transcription</keyword>
<dbReference type="InterPro" id="IPR017930">
    <property type="entry name" value="Myb_dom"/>
</dbReference>
<dbReference type="PANTHER" id="PTHR46621:SF1">
    <property type="entry name" value="SNRNA-ACTIVATING PROTEIN COMPLEX SUBUNIT 4"/>
    <property type="match status" value="1"/>
</dbReference>
<dbReference type="SUPFAM" id="SSF46689">
    <property type="entry name" value="Homeodomain-like"/>
    <property type="match status" value="3"/>
</dbReference>
<feature type="domain" description="HTH myb-type" evidence="8">
    <location>
        <begin position="376"/>
        <end position="431"/>
    </location>
</feature>
<dbReference type="GO" id="GO:0000978">
    <property type="term" value="F:RNA polymerase II cis-regulatory region sequence-specific DNA binding"/>
    <property type="evidence" value="ECO:0007669"/>
    <property type="project" value="TreeGrafter"/>
</dbReference>
<evidence type="ECO:0000256" key="5">
    <source>
        <dbReference type="SAM" id="Coils"/>
    </source>
</evidence>
<dbReference type="Pfam" id="PF00249">
    <property type="entry name" value="Myb_DNA-binding"/>
    <property type="match status" value="4"/>
</dbReference>
<evidence type="ECO:0000313" key="9">
    <source>
        <dbReference type="EMBL" id="OBZ84876.1"/>
    </source>
</evidence>
<dbReference type="PROSITE" id="PS51294">
    <property type="entry name" value="HTH_MYB"/>
    <property type="match status" value="4"/>
</dbReference>
<dbReference type="InterPro" id="IPR051575">
    <property type="entry name" value="Myb-like_DNA-bd"/>
</dbReference>
<keyword evidence="2" id="KW-0238">DNA-binding</keyword>